<gene>
    <name evidence="1" type="ORF">O9G_004819</name>
</gene>
<proteinExistence type="predicted"/>
<dbReference type="EMBL" id="KE560988">
    <property type="protein sequence ID" value="EPZ34118.1"/>
    <property type="molecule type" value="Genomic_DNA"/>
</dbReference>
<evidence type="ECO:0008006" key="3">
    <source>
        <dbReference type="Google" id="ProtNLM"/>
    </source>
</evidence>
<keyword evidence="2" id="KW-1185">Reference proteome</keyword>
<evidence type="ECO:0000313" key="2">
    <source>
        <dbReference type="Proteomes" id="UP000030755"/>
    </source>
</evidence>
<dbReference type="AlphaFoldDB" id="A0A075AV57"/>
<protein>
    <recommendedName>
        <fullName evidence="3">RNI-like protein</fullName>
    </recommendedName>
</protein>
<sequence>MIFNCSSVIIGAENDEYHFLLDYSKINLDCYQNIENVTELGYLMTPIKIFVQYREPKEWIKALAPIRKQFKAIINSNLFSVIPNEFFTDPFTHKIHSLKFYDCHSWILQNVTNMANRRALSSLTHLGFVNLYLEPDFFRKQLSTDLLVSLINTNVRSLRIQGIDLSQAGEGIGKLLMAGKISKLVLRKTYMNDETLNKFVDYLGTLHQLDLSDNMFGSDAVENFQGNLGNIKYLDLSNNLNLGLRGI</sequence>
<dbReference type="InterPro" id="IPR032675">
    <property type="entry name" value="LRR_dom_sf"/>
</dbReference>
<organism evidence="1 2">
    <name type="scientific">Rozella allomycis (strain CSF55)</name>
    <dbReference type="NCBI Taxonomy" id="988480"/>
    <lineage>
        <taxon>Eukaryota</taxon>
        <taxon>Fungi</taxon>
        <taxon>Fungi incertae sedis</taxon>
        <taxon>Cryptomycota</taxon>
        <taxon>Cryptomycota incertae sedis</taxon>
        <taxon>Rozella</taxon>
    </lineage>
</organism>
<dbReference type="Proteomes" id="UP000030755">
    <property type="component" value="Unassembled WGS sequence"/>
</dbReference>
<dbReference type="HOGENOM" id="CLU_1126858_0_0_1"/>
<name>A0A075AV57_ROZAC</name>
<reference evidence="1 2" key="1">
    <citation type="journal article" date="2013" name="Curr. Biol.">
        <title>Shared signatures of parasitism and phylogenomics unite Cryptomycota and microsporidia.</title>
        <authorList>
            <person name="James T.Y."/>
            <person name="Pelin A."/>
            <person name="Bonen L."/>
            <person name="Ahrendt S."/>
            <person name="Sain D."/>
            <person name="Corradi N."/>
            <person name="Stajich J.E."/>
        </authorList>
    </citation>
    <scope>NUCLEOTIDE SEQUENCE [LARGE SCALE GENOMIC DNA]</scope>
    <source>
        <strain evidence="1 2">CSF55</strain>
    </source>
</reference>
<dbReference type="SUPFAM" id="SSF52047">
    <property type="entry name" value="RNI-like"/>
    <property type="match status" value="1"/>
</dbReference>
<evidence type="ECO:0000313" key="1">
    <source>
        <dbReference type="EMBL" id="EPZ34118.1"/>
    </source>
</evidence>
<dbReference type="Gene3D" id="3.80.10.10">
    <property type="entry name" value="Ribonuclease Inhibitor"/>
    <property type="match status" value="1"/>
</dbReference>
<feature type="non-terminal residue" evidence="1">
    <location>
        <position position="247"/>
    </location>
</feature>
<accession>A0A075AV57</accession>